<dbReference type="RefSeq" id="WP_066264477.1">
    <property type="nucleotide sequence ID" value="NZ_JARMAB010000004.1"/>
</dbReference>
<protein>
    <recommendedName>
        <fullName evidence="1">DUF4376 domain-containing protein</fullName>
    </recommendedName>
</protein>
<dbReference type="Proteomes" id="UP001341444">
    <property type="component" value="Unassembled WGS sequence"/>
</dbReference>
<evidence type="ECO:0000313" key="2">
    <source>
        <dbReference type="EMBL" id="MED1201936.1"/>
    </source>
</evidence>
<dbReference type="EMBL" id="JARMAB010000004">
    <property type="protein sequence ID" value="MED1201936.1"/>
    <property type="molecule type" value="Genomic_DNA"/>
</dbReference>
<keyword evidence="3" id="KW-1185">Reference proteome</keyword>
<accession>A0ABU6MD31</accession>
<feature type="domain" description="DUF4376" evidence="1">
    <location>
        <begin position="105"/>
        <end position="220"/>
    </location>
</feature>
<evidence type="ECO:0000313" key="3">
    <source>
        <dbReference type="Proteomes" id="UP001341444"/>
    </source>
</evidence>
<proteinExistence type="predicted"/>
<organism evidence="2 3">
    <name type="scientific">Heyndrickxia acidicola</name>
    <dbReference type="NCBI Taxonomy" id="209389"/>
    <lineage>
        <taxon>Bacteria</taxon>
        <taxon>Bacillati</taxon>
        <taxon>Bacillota</taxon>
        <taxon>Bacilli</taxon>
        <taxon>Bacillales</taxon>
        <taxon>Bacillaceae</taxon>
        <taxon>Heyndrickxia</taxon>
    </lineage>
</organism>
<dbReference type="InterPro" id="IPR025484">
    <property type="entry name" value="DUF4376"/>
</dbReference>
<reference evidence="2 3" key="1">
    <citation type="submission" date="2023-03" db="EMBL/GenBank/DDBJ databases">
        <title>Bacillus Genome Sequencing.</title>
        <authorList>
            <person name="Dunlap C."/>
        </authorList>
    </citation>
    <scope>NUCLEOTIDE SEQUENCE [LARGE SCALE GENOMIC DNA]</scope>
    <source>
        <strain evidence="2 3">B-23453</strain>
    </source>
</reference>
<gene>
    <name evidence="2" type="ORF">P4T90_02395</name>
</gene>
<dbReference type="Pfam" id="PF14301">
    <property type="entry name" value="DUF4376"/>
    <property type="match status" value="1"/>
</dbReference>
<sequence>MSIFIQYEKESDTKARVTLQHYEPASLPPEILAIGELVDSIPHPNPQPGQSPVLYFNPTDKTFSYEYVDTPPTPEEQLKALQDQLKTADQKYKELDLTTAALADVRNAKMVQLDEACNNTIVAGFDATVNGTSYKFSCSLAAQANFQGTDTLFKDGAITQAEWTVINTNTGKTERINIDQTTFNTLKLQVFQHINSNISKLRNTLQPQVEEATTNADVDKINW</sequence>
<evidence type="ECO:0000259" key="1">
    <source>
        <dbReference type="Pfam" id="PF14301"/>
    </source>
</evidence>
<comment type="caution">
    <text evidence="2">The sequence shown here is derived from an EMBL/GenBank/DDBJ whole genome shotgun (WGS) entry which is preliminary data.</text>
</comment>
<name>A0ABU6MD31_9BACI</name>